<dbReference type="HOGENOM" id="CLU_056342_0_0_0"/>
<organism evidence="5">
    <name type="scientific">Granulicella tundricola (strain ATCC BAA-1859 / DSM 23138 / MP5ACTX9)</name>
    <dbReference type="NCBI Taxonomy" id="1198114"/>
    <lineage>
        <taxon>Bacteria</taxon>
        <taxon>Pseudomonadati</taxon>
        <taxon>Acidobacteriota</taxon>
        <taxon>Terriglobia</taxon>
        <taxon>Terriglobales</taxon>
        <taxon>Acidobacteriaceae</taxon>
        <taxon>Granulicella</taxon>
    </lineage>
</organism>
<feature type="chain" id="PRO_5003234144" evidence="2">
    <location>
        <begin position="21"/>
        <end position="302"/>
    </location>
</feature>
<reference evidence="5" key="1">
    <citation type="submission" date="2011-01" db="EMBL/GenBank/DDBJ databases">
        <title>Complete sequence of chromosome of Acidobacterium sp. MP5ACTX9.</title>
        <authorList>
            <consortium name="US DOE Joint Genome Institute"/>
            <person name="Lucas S."/>
            <person name="Copeland A."/>
            <person name="Lapidus A."/>
            <person name="Cheng J.-F."/>
            <person name="Goodwin L."/>
            <person name="Pitluck S."/>
            <person name="Teshima H."/>
            <person name="Detter J.C."/>
            <person name="Han C."/>
            <person name="Tapia R."/>
            <person name="Land M."/>
            <person name="Hauser L."/>
            <person name="Kyrpides N."/>
            <person name="Ivanova N."/>
            <person name="Ovchinnikova G."/>
            <person name="Pagani I."/>
            <person name="Rawat S.R."/>
            <person name="Mannisto M."/>
            <person name="Haggblom M.M."/>
            <person name="Woyke T."/>
        </authorList>
    </citation>
    <scope>NUCLEOTIDE SEQUENCE [LARGE SCALE GENOMIC DNA]</scope>
    <source>
        <strain evidence="5">MP5ACTX9</strain>
    </source>
</reference>
<dbReference type="CDD" id="cd16282">
    <property type="entry name" value="metallo-hydrolase-like_MBL-fold"/>
    <property type="match status" value="1"/>
</dbReference>
<evidence type="ECO:0000256" key="2">
    <source>
        <dbReference type="SAM" id="SignalP"/>
    </source>
</evidence>
<dbReference type="OrthoDB" id="420651at2"/>
<evidence type="ECO:0000259" key="3">
    <source>
        <dbReference type="SMART" id="SM00849"/>
    </source>
</evidence>
<dbReference type="STRING" id="1198114.AciX9_2334"/>
<dbReference type="eggNOG" id="COG0491">
    <property type="taxonomic scope" value="Bacteria"/>
</dbReference>
<dbReference type="Proteomes" id="UP000000343">
    <property type="component" value="Chromosome"/>
</dbReference>
<gene>
    <name evidence="4" type="ordered locus">AciX9_2334</name>
</gene>
<feature type="domain" description="Metallo-beta-lactamase" evidence="3">
    <location>
        <begin position="39"/>
        <end position="225"/>
    </location>
</feature>
<feature type="signal peptide" evidence="2">
    <location>
        <begin position="1"/>
        <end position="20"/>
    </location>
</feature>
<dbReference type="SMART" id="SM00849">
    <property type="entry name" value="Lactamase_B"/>
    <property type="match status" value="1"/>
</dbReference>
<dbReference type="KEGG" id="acm:AciX9_2334"/>
<dbReference type="EMBL" id="CP002480">
    <property type="protein sequence ID" value="ADW69371.1"/>
    <property type="molecule type" value="Genomic_DNA"/>
</dbReference>
<dbReference type="InterPro" id="IPR001279">
    <property type="entry name" value="Metallo-B-lactamas"/>
</dbReference>
<protein>
    <submittedName>
        <fullName evidence="4">Beta-lactamase domain-containing protein</fullName>
    </submittedName>
</protein>
<dbReference type="AlphaFoldDB" id="E8X3U3"/>
<dbReference type="SUPFAM" id="SSF56281">
    <property type="entry name" value="Metallo-hydrolase/oxidoreductase"/>
    <property type="match status" value="1"/>
</dbReference>
<dbReference type="InterPro" id="IPR050855">
    <property type="entry name" value="NDM-1-like"/>
</dbReference>
<dbReference type="Pfam" id="PF00753">
    <property type="entry name" value="Lactamase_B"/>
    <property type="match status" value="1"/>
</dbReference>
<name>E8X3U3_GRATM</name>
<dbReference type="PANTHER" id="PTHR42951">
    <property type="entry name" value="METALLO-BETA-LACTAMASE DOMAIN-CONTAINING"/>
    <property type="match status" value="1"/>
</dbReference>
<dbReference type="GO" id="GO:0017001">
    <property type="term" value="P:antibiotic catabolic process"/>
    <property type="evidence" value="ECO:0007669"/>
    <property type="project" value="UniProtKB-ARBA"/>
</dbReference>
<dbReference type="Gene3D" id="3.60.15.10">
    <property type="entry name" value="Ribonuclease Z/Hydroxyacylglutathione hydrolase-like"/>
    <property type="match status" value="1"/>
</dbReference>
<dbReference type="PaxDb" id="1198114-AciX9_2334"/>
<evidence type="ECO:0000256" key="1">
    <source>
        <dbReference type="ARBA" id="ARBA00005250"/>
    </source>
</evidence>
<keyword evidence="5" id="KW-1185">Reference proteome</keyword>
<keyword evidence="2" id="KW-0732">Signal</keyword>
<sequence length="302" mass="33280">MGSRFGVALSVLFCVCTARAQTLVAPGVWFLLGDASKGYSNTTVIEMSDYLIVVDANYPGRAKELIALMPTLSKKPVRYVFDTHAHGDHSYGNSTWTRAGATTMAFAGVAKEMDRWEPKRWQTAVAKREDVRATGESDVERPRKIITGDKLVLKDKTREVDLLFLGWGHTPGDGYVWLPKERVLATGDAAVNGPRNKLWDASIENWPTVLDKALALKPVHVLPGHGEADGVEILVGQQRFLKDLFVAVNREAAAGKRPAEMHIELPREDANWVPKDLSGDIEACYTEVQAHAPAGSVPHEWK</sequence>
<dbReference type="PANTHER" id="PTHR42951:SF4">
    <property type="entry name" value="ACYL-COENZYME A THIOESTERASE MBLAC2"/>
    <property type="match status" value="1"/>
</dbReference>
<proteinExistence type="inferred from homology"/>
<evidence type="ECO:0000313" key="4">
    <source>
        <dbReference type="EMBL" id="ADW69371.1"/>
    </source>
</evidence>
<dbReference type="InterPro" id="IPR036866">
    <property type="entry name" value="RibonucZ/Hydroxyglut_hydro"/>
</dbReference>
<comment type="similarity">
    <text evidence="1">Belongs to the metallo-beta-lactamase superfamily. Class-B beta-lactamase family.</text>
</comment>
<evidence type="ECO:0000313" key="5">
    <source>
        <dbReference type="Proteomes" id="UP000000343"/>
    </source>
</evidence>
<accession>E8X3U3</accession>